<sequence length="121" mass="13906">MISKGNELSNKFEGDILDEKQLKTKAKSYKSQLEDKLNLLITEDCNLQKVKDLICVAGFASMMSKIYPKVVKLVEIISKKMKSLLNDNSIEKMMKEIPDNRFHLKKLTSKNRIFQVGKVLL</sequence>
<reference evidence="1" key="1">
    <citation type="journal article" date="2023" name="ISME J.">
        <title>Emergence of putative energy parasites within Clostridia revealed by genome analysis of a novel endosymbiotic clade.</title>
        <authorList>
            <person name="Takahashi K."/>
            <person name="Kuwahara H."/>
            <person name="Horikawa Y."/>
            <person name="Izawa K."/>
            <person name="Kato D."/>
            <person name="Inagaki T."/>
            <person name="Yuki M."/>
            <person name="Ohkuma M."/>
            <person name="Hongoh Y."/>
        </authorList>
    </citation>
    <scope>NUCLEOTIDE SEQUENCE</scope>
    <source>
        <strain evidence="1">RsTa-C01</strain>
    </source>
</reference>
<dbReference type="KEGG" id="ptrh:RsTaC01_0744"/>
<evidence type="ECO:0000313" key="1">
    <source>
        <dbReference type="EMBL" id="BED92849.1"/>
    </source>
</evidence>
<dbReference type="EMBL" id="AP027925">
    <property type="protein sequence ID" value="BED92849.1"/>
    <property type="molecule type" value="Genomic_DNA"/>
</dbReference>
<organism evidence="1">
    <name type="scientific">Candidatus Paraimprobicoccus trichonymphae</name>
    <dbReference type="NCBI Taxonomy" id="3033793"/>
    <lineage>
        <taxon>Bacteria</taxon>
        <taxon>Bacillati</taxon>
        <taxon>Bacillota</taxon>
        <taxon>Clostridia</taxon>
        <taxon>Candidatus Paraimprobicoccus</taxon>
    </lineage>
</organism>
<dbReference type="AlphaFoldDB" id="A0AA48L011"/>
<dbReference type="Proteomes" id="UP001335720">
    <property type="component" value="Chromosome"/>
</dbReference>
<name>A0AA48L011_9FIRM</name>
<accession>A0AA48L011</accession>
<protein>
    <submittedName>
        <fullName evidence="1">Uncharacterized protein</fullName>
    </submittedName>
</protein>
<gene>
    <name evidence="1" type="ORF">RsTaC01_0744</name>
</gene>
<proteinExistence type="predicted"/>